<dbReference type="GO" id="GO:0007015">
    <property type="term" value="P:actin filament organization"/>
    <property type="evidence" value="ECO:0000318"/>
    <property type="project" value="GO_Central"/>
</dbReference>
<dbReference type="Proteomes" id="UP000007241">
    <property type="component" value="Unassembled WGS sequence"/>
</dbReference>
<dbReference type="PRINTS" id="PR00888">
    <property type="entry name" value="SM22CALPONIN"/>
</dbReference>
<dbReference type="OrthoDB" id="21595at2759"/>
<dbReference type="GO" id="GO:0051015">
    <property type="term" value="F:actin filament binding"/>
    <property type="evidence" value="ECO:0000318"/>
    <property type="project" value="GO_Central"/>
</dbReference>
<feature type="domain" description="Calponin-homology (CH)" evidence="1">
    <location>
        <begin position="22"/>
        <end position="135"/>
    </location>
</feature>
<evidence type="ECO:0000259" key="1">
    <source>
        <dbReference type="PROSITE" id="PS50021"/>
    </source>
</evidence>
<dbReference type="AlphaFoldDB" id="F4NXF0"/>
<reference evidence="2 3" key="1">
    <citation type="submission" date="2009-12" db="EMBL/GenBank/DDBJ databases">
        <title>The draft genome of Batrachochytrium dendrobatidis.</title>
        <authorList>
            <consortium name="US DOE Joint Genome Institute (JGI-PGF)"/>
            <person name="Kuo A."/>
            <person name="Salamov A."/>
            <person name="Schmutz J."/>
            <person name="Lucas S."/>
            <person name="Pitluck S."/>
            <person name="Rosenblum E."/>
            <person name="Stajich J."/>
            <person name="Eisen M."/>
            <person name="Grigoriev I.V."/>
        </authorList>
    </citation>
    <scope>NUCLEOTIDE SEQUENCE [LARGE SCALE GENOMIC DNA]</scope>
    <source>
        <strain evidence="3">JAM81 / FGSC 10211</strain>
    </source>
</reference>
<gene>
    <name evidence="2" type="ORF">BATDEDRAFT_86508</name>
</gene>
<dbReference type="GO" id="GO:0015629">
    <property type="term" value="C:actin cytoskeleton"/>
    <property type="evidence" value="ECO:0000318"/>
    <property type="project" value="GO_Central"/>
</dbReference>
<dbReference type="FunCoup" id="F4NXF0">
    <property type="interactions" value="20"/>
</dbReference>
<dbReference type="OMA" id="WIKTITG"/>
<dbReference type="InterPro" id="IPR036872">
    <property type="entry name" value="CH_dom_sf"/>
</dbReference>
<evidence type="ECO:0000313" key="2">
    <source>
        <dbReference type="EMBL" id="EGF82669.1"/>
    </source>
</evidence>
<dbReference type="SUPFAM" id="SSF47576">
    <property type="entry name" value="Calponin-homology domain, CH-domain"/>
    <property type="match status" value="1"/>
</dbReference>
<accession>F4NXF0</accession>
<dbReference type="InParanoid" id="F4NXF0"/>
<dbReference type="RefSeq" id="XP_006677010.1">
    <property type="nucleotide sequence ID" value="XM_006676947.1"/>
</dbReference>
<organism evidence="2 3">
    <name type="scientific">Batrachochytrium dendrobatidis (strain JAM81 / FGSC 10211)</name>
    <name type="common">Frog chytrid fungus</name>
    <dbReference type="NCBI Taxonomy" id="684364"/>
    <lineage>
        <taxon>Eukaryota</taxon>
        <taxon>Fungi</taxon>
        <taxon>Fungi incertae sedis</taxon>
        <taxon>Chytridiomycota</taxon>
        <taxon>Chytridiomycota incertae sedis</taxon>
        <taxon>Chytridiomycetes</taxon>
        <taxon>Rhizophydiales</taxon>
        <taxon>Rhizophydiales incertae sedis</taxon>
        <taxon>Batrachochytrium</taxon>
    </lineage>
</organism>
<dbReference type="Gene3D" id="1.10.418.10">
    <property type="entry name" value="Calponin-like domain"/>
    <property type="match status" value="1"/>
</dbReference>
<dbReference type="EMBL" id="GL882880">
    <property type="protein sequence ID" value="EGF82669.1"/>
    <property type="molecule type" value="Genomic_DNA"/>
</dbReference>
<dbReference type="GeneID" id="18242466"/>
<evidence type="ECO:0000313" key="3">
    <source>
        <dbReference type="Proteomes" id="UP000007241"/>
    </source>
</evidence>
<dbReference type="InterPro" id="IPR001715">
    <property type="entry name" value="CH_dom"/>
</dbReference>
<dbReference type="PANTHER" id="PTHR47385">
    <property type="entry name" value="CALPONIN"/>
    <property type="match status" value="1"/>
</dbReference>
<dbReference type="InterPro" id="IPR050606">
    <property type="entry name" value="Calponin-like"/>
</dbReference>
<dbReference type="SMART" id="SM00033">
    <property type="entry name" value="CH"/>
    <property type="match status" value="1"/>
</dbReference>
<proteinExistence type="predicted"/>
<dbReference type="PANTHER" id="PTHR47385:SF14">
    <property type="entry name" value="TRANSGELIN"/>
    <property type="match status" value="1"/>
</dbReference>
<dbReference type="Pfam" id="PF00307">
    <property type="entry name" value="CH"/>
    <property type="match status" value="1"/>
</dbReference>
<dbReference type="STRING" id="684364.F4NXF0"/>
<sequence>MSAPIYGLDKELADKAASKYDPKREIEAKEWIEAVVGEKFPSSNFQDSLKDGVLLVKLANKTVSGFNGKATTSKMPFKQATVAIQFQMENIGTFLQALDKLGVPKMEQFQTVDLFEGKNMGQVVDSIFSLSRHAVKHGFDGPLLGPKLADKHEVQFTQEQMNQGKNIIGLQMGFARDPNIPSVAFGVRREIGAQDPGKKAH</sequence>
<name>F4NXF0_BATDJ</name>
<protein>
    <recommendedName>
        <fullName evidence="1">Calponin-homology (CH) domain-containing protein</fullName>
    </recommendedName>
</protein>
<dbReference type="InterPro" id="IPR003096">
    <property type="entry name" value="SM22_calponin"/>
</dbReference>
<dbReference type="PROSITE" id="PS50021">
    <property type="entry name" value="CH"/>
    <property type="match status" value="1"/>
</dbReference>
<keyword evidence="3" id="KW-1185">Reference proteome</keyword>
<dbReference type="HOGENOM" id="CLU_055232_1_1_1"/>